<sequence>MVNRELLDFIKTQLQAGTTKEKISNDLLANGWGAGDVEEGFRATNPIPDLSGIPTPSNVPINSNVNLSSAQTRHLSKYMKSSSVSCFLILSSLLIFIPFPIVLAIDRENLFFGLIGAGIMFISSLFFEFIVFYCFWQYKKNYSFPIIVPVLAIIHLIIIPLGTLFAPFYLKIGTYGYFISFIFLPFNIIHKSLIDSSSLVLISPFLLLFLINIVFSIWVLFSTLVFIFQGRKSLRR</sequence>
<keyword evidence="1" id="KW-1133">Transmembrane helix</keyword>
<keyword evidence="1" id="KW-0812">Transmembrane</keyword>
<keyword evidence="1" id="KW-0472">Membrane</keyword>
<gene>
    <name evidence="2" type="ORF">UU13_C0021G0011</name>
</gene>
<evidence type="ECO:0000313" key="2">
    <source>
        <dbReference type="EMBL" id="KKR69811.1"/>
    </source>
</evidence>
<feature type="transmembrane region" description="Helical" evidence="1">
    <location>
        <begin position="83"/>
        <end position="105"/>
    </location>
</feature>
<protein>
    <submittedName>
        <fullName evidence="2">Uncharacterized protein</fullName>
    </submittedName>
</protein>
<evidence type="ECO:0000256" key="1">
    <source>
        <dbReference type="SAM" id="Phobius"/>
    </source>
</evidence>
<dbReference type="Proteomes" id="UP000034452">
    <property type="component" value="Unassembled WGS sequence"/>
</dbReference>
<name>A0A0G0T522_9BACT</name>
<accession>A0A0G0T522</accession>
<feature type="transmembrane region" description="Helical" evidence="1">
    <location>
        <begin position="205"/>
        <end position="228"/>
    </location>
</feature>
<dbReference type="EMBL" id="LBZL01000021">
    <property type="protein sequence ID" value="KKR69811.1"/>
    <property type="molecule type" value="Genomic_DNA"/>
</dbReference>
<reference evidence="2 3" key="1">
    <citation type="journal article" date="2015" name="Nature">
        <title>rRNA introns, odd ribosomes, and small enigmatic genomes across a large radiation of phyla.</title>
        <authorList>
            <person name="Brown C.T."/>
            <person name="Hug L.A."/>
            <person name="Thomas B.C."/>
            <person name="Sharon I."/>
            <person name="Castelle C.J."/>
            <person name="Singh A."/>
            <person name="Wilkins M.J."/>
            <person name="Williams K.H."/>
            <person name="Banfield J.F."/>
        </authorList>
    </citation>
    <scope>NUCLEOTIDE SEQUENCE [LARGE SCALE GENOMIC DNA]</scope>
</reference>
<organism evidence="2 3">
    <name type="scientific">Candidatus Nomurabacteria bacterium GW2011_GWB1_40_7</name>
    <dbReference type="NCBI Taxonomy" id="1618744"/>
    <lineage>
        <taxon>Bacteria</taxon>
        <taxon>Candidatus Nomuraibacteriota</taxon>
    </lineage>
</organism>
<feature type="transmembrane region" description="Helical" evidence="1">
    <location>
        <begin position="147"/>
        <end position="169"/>
    </location>
</feature>
<comment type="caution">
    <text evidence="2">The sequence shown here is derived from an EMBL/GenBank/DDBJ whole genome shotgun (WGS) entry which is preliminary data.</text>
</comment>
<evidence type="ECO:0000313" key="3">
    <source>
        <dbReference type="Proteomes" id="UP000034452"/>
    </source>
</evidence>
<dbReference type="AlphaFoldDB" id="A0A0G0T522"/>
<feature type="transmembrane region" description="Helical" evidence="1">
    <location>
        <begin position="111"/>
        <end position="135"/>
    </location>
</feature>
<proteinExistence type="predicted"/>